<protein>
    <recommendedName>
        <fullName evidence="3">AAA+ ATPase domain-containing protein</fullName>
    </recommendedName>
</protein>
<dbReference type="GO" id="GO:0009507">
    <property type="term" value="C:chloroplast"/>
    <property type="evidence" value="ECO:0007669"/>
    <property type="project" value="TreeGrafter"/>
</dbReference>
<dbReference type="SMART" id="SM00382">
    <property type="entry name" value="AAA"/>
    <property type="match status" value="1"/>
</dbReference>
<dbReference type="Pfam" id="PF17862">
    <property type="entry name" value="AAA_lid_3"/>
    <property type="match status" value="1"/>
</dbReference>
<evidence type="ECO:0000313" key="5">
    <source>
        <dbReference type="Proteomes" id="UP001159364"/>
    </source>
</evidence>
<dbReference type="Gene3D" id="1.10.8.60">
    <property type="match status" value="1"/>
</dbReference>
<organism evidence="4 5">
    <name type="scientific">Erythroxylum novogranatense</name>
    <dbReference type="NCBI Taxonomy" id="1862640"/>
    <lineage>
        <taxon>Eukaryota</taxon>
        <taxon>Viridiplantae</taxon>
        <taxon>Streptophyta</taxon>
        <taxon>Embryophyta</taxon>
        <taxon>Tracheophyta</taxon>
        <taxon>Spermatophyta</taxon>
        <taxon>Magnoliopsida</taxon>
        <taxon>eudicotyledons</taxon>
        <taxon>Gunneridae</taxon>
        <taxon>Pentapetalae</taxon>
        <taxon>rosids</taxon>
        <taxon>fabids</taxon>
        <taxon>Malpighiales</taxon>
        <taxon>Erythroxylaceae</taxon>
        <taxon>Erythroxylum</taxon>
    </lineage>
</organism>
<dbReference type="InterPro" id="IPR003593">
    <property type="entry name" value="AAA+_ATPase"/>
</dbReference>
<evidence type="ECO:0000256" key="2">
    <source>
        <dbReference type="ARBA" id="ARBA00022840"/>
    </source>
</evidence>
<gene>
    <name evidence="4" type="ORF">K2173_010820</name>
</gene>
<dbReference type="InterPro" id="IPR050168">
    <property type="entry name" value="AAA_ATPase_domain"/>
</dbReference>
<dbReference type="Proteomes" id="UP001159364">
    <property type="component" value="Linkage Group LG07"/>
</dbReference>
<dbReference type="Gene3D" id="3.40.50.300">
    <property type="entry name" value="P-loop containing nucleotide triphosphate hydrolases"/>
    <property type="match status" value="1"/>
</dbReference>
<dbReference type="PANTHER" id="PTHR23077">
    <property type="entry name" value="AAA-FAMILY ATPASE"/>
    <property type="match status" value="1"/>
</dbReference>
<dbReference type="FunFam" id="3.40.50.300:FF:000061">
    <property type="entry name" value="ATPase family, AAA domain-containing 2"/>
    <property type="match status" value="1"/>
</dbReference>
<dbReference type="InterPro" id="IPR041569">
    <property type="entry name" value="AAA_lid_3"/>
</dbReference>
<dbReference type="EMBL" id="JAIWQS010000007">
    <property type="protein sequence ID" value="KAJ8759964.1"/>
    <property type="molecule type" value="Genomic_DNA"/>
</dbReference>
<reference evidence="4 5" key="1">
    <citation type="submission" date="2021-09" db="EMBL/GenBank/DDBJ databases">
        <title>Genomic insights and catalytic innovation underlie evolution of tropane alkaloids biosynthesis.</title>
        <authorList>
            <person name="Wang Y.-J."/>
            <person name="Tian T."/>
            <person name="Huang J.-P."/>
            <person name="Huang S.-X."/>
        </authorList>
    </citation>
    <scope>NUCLEOTIDE SEQUENCE [LARGE SCALE GENOMIC DNA]</scope>
    <source>
        <strain evidence="4">KIB-2018</strain>
        <tissue evidence="4">Leaf</tissue>
    </source>
</reference>
<dbReference type="InterPro" id="IPR058958">
    <property type="entry name" value="DPBB_CI111"/>
</dbReference>
<feature type="domain" description="AAA+ ATPase" evidence="3">
    <location>
        <begin position="286"/>
        <end position="413"/>
    </location>
</feature>
<dbReference type="GO" id="GO:0016887">
    <property type="term" value="F:ATP hydrolysis activity"/>
    <property type="evidence" value="ECO:0007669"/>
    <property type="project" value="InterPro"/>
</dbReference>
<dbReference type="GO" id="GO:0005524">
    <property type="term" value="F:ATP binding"/>
    <property type="evidence" value="ECO:0007669"/>
    <property type="project" value="UniProtKB-KW"/>
</dbReference>
<evidence type="ECO:0000259" key="3">
    <source>
        <dbReference type="SMART" id="SM00382"/>
    </source>
</evidence>
<dbReference type="Pfam" id="PF26429">
    <property type="entry name" value="DPBB_CI111"/>
    <property type="match status" value="1"/>
</dbReference>
<proteinExistence type="predicted"/>
<dbReference type="InterPro" id="IPR027417">
    <property type="entry name" value="P-loop_NTPase"/>
</dbReference>
<name>A0AAV8T0S5_9ROSI</name>
<dbReference type="PANTHER" id="PTHR23077:SF27">
    <property type="entry name" value="ATPASE FAMILY GENE 2 PROTEIN HOMOLOG A"/>
    <property type="match status" value="1"/>
</dbReference>
<keyword evidence="1" id="KW-0547">Nucleotide-binding</keyword>
<comment type="caution">
    <text evidence="4">The sequence shown here is derived from an EMBL/GenBank/DDBJ whole genome shotgun (WGS) entry which is preliminary data.</text>
</comment>
<evidence type="ECO:0000313" key="4">
    <source>
        <dbReference type="EMBL" id="KAJ8759964.1"/>
    </source>
</evidence>
<dbReference type="Pfam" id="PF00004">
    <property type="entry name" value="AAA"/>
    <property type="match status" value="1"/>
</dbReference>
<sequence>MGSTDETTNVAGDYFALATVFPSSKVFKNGVQLSSILSQALGYPANGSFVFVYPIQDQPLVTDHSDGKSKPQDQPLCSVHNCSDLYLELVTCKPGVKRENTMKHGQLDSPTCDEGTTSISSNPPGPYCELFDVKQMLEDESTKHLLQTLAAVWLHSRVVICGNHVAIPLLRDVCIYRVKSAKLSFSKDTSKELRGDSSHILGPPASELVNPEKDAFLIKHSTRVYLNPPATLSDETIQRRSSSCLEVDSEHYDQSYLVGLDEEYRILKDIILLSRNNTLESFDLRPIKGVLLYGPPGTGKTSLARLCARDAGVNLFSVDGYEIMSHYYGGSETKMAGIFDSAIRARPSMVFIDELDAIAESQRMVTTLMTLMDGTNKIDGFLVVAATNRPESIDPALRRHGRFEREIEIGVPSPVQRRDILNVLLSKKEHSLSDAQIQDLAMVTHGFVGADLAGLCNEAAMFCLRRYDYNIRNGAMTKEPSLLTITFEDFEKSRMIVKPGHMRR</sequence>
<dbReference type="AlphaFoldDB" id="A0AAV8T0S5"/>
<keyword evidence="5" id="KW-1185">Reference proteome</keyword>
<keyword evidence="2" id="KW-0067">ATP-binding</keyword>
<dbReference type="SUPFAM" id="SSF52540">
    <property type="entry name" value="P-loop containing nucleoside triphosphate hydrolases"/>
    <property type="match status" value="1"/>
</dbReference>
<dbReference type="InterPro" id="IPR003959">
    <property type="entry name" value="ATPase_AAA_core"/>
</dbReference>
<evidence type="ECO:0000256" key="1">
    <source>
        <dbReference type="ARBA" id="ARBA00022741"/>
    </source>
</evidence>
<accession>A0AAV8T0S5</accession>